<organism evidence="1">
    <name type="scientific">Escherichia phage 18-1-2</name>
    <dbReference type="NCBI Taxonomy" id="2883041"/>
    <lineage>
        <taxon>Viruses</taxon>
        <taxon>Duplodnaviria</taxon>
        <taxon>Heunggongvirae</taxon>
        <taxon>Uroviricota</taxon>
        <taxon>Caudoviricetes</taxon>
        <taxon>Vequintavirinae</taxon>
        <taxon>Avunavirus</taxon>
    </lineage>
</organism>
<sequence>MLKKESFEYLKTEMIARAGKIIPILGLEGTGITIEDLGITEEFVTKIINDMHLKIFTAEEIEEMISFDKKYSERRGIIEDMIAEEYMKLVDSFKDDFLKKLEGAL</sequence>
<accession>A0A8K1V1J2</accession>
<name>A0A8K1V1J2_9CAUD</name>
<dbReference type="EMBL" id="OK136181">
    <property type="protein sequence ID" value="UDW09925.1"/>
    <property type="molecule type" value="Genomic_DNA"/>
</dbReference>
<evidence type="ECO:0000313" key="1">
    <source>
        <dbReference type="EMBL" id="UDW09925.1"/>
    </source>
</evidence>
<reference evidence="1" key="1">
    <citation type="submission" date="2021-09" db="EMBL/GenBank/DDBJ databases">
        <authorList>
            <person name="Huang Q."/>
            <person name="Tao Y."/>
        </authorList>
    </citation>
    <scope>NUCLEOTIDE SEQUENCE</scope>
</reference>
<proteinExistence type="predicted"/>
<protein>
    <submittedName>
        <fullName evidence="1">Uncharacterized protein</fullName>
    </submittedName>
</protein>